<dbReference type="Pfam" id="PF12318">
    <property type="entry name" value="FAD-SLDH"/>
    <property type="match status" value="1"/>
</dbReference>
<dbReference type="AlphaFoldDB" id="A0A857EXB3"/>
<accession>A0A857EXB3</accession>
<dbReference type="EMBL" id="CP043727">
    <property type="protein sequence ID" value="QHB31741.1"/>
    <property type="molecule type" value="Genomic_DNA"/>
</dbReference>
<dbReference type="Proteomes" id="UP000464402">
    <property type="component" value="Chromosome"/>
</dbReference>
<dbReference type="InterPro" id="IPR024651">
    <property type="entry name" value="FAD-SLDH_ssu"/>
</dbReference>
<organism evidence="1 2">
    <name type="scientific">Yersinia canariae</name>
    <dbReference type="NCBI Taxonomy" id="2607663"/>
    <lineage>
        <taxon>Bacteria</taxon>
        <taxon>Pseudomonadati</taxon>
        <taxon>Pseudomonadota</taxon>
        <taxon>Gammaproteobacteria</taxon>
        <taxon>Enterobacterales</taxon>
        <taxon>Yersiniaceae</taxon>
        <taxon>Yersinia</taxon>
    </lineage>
</organism>
<name>A0A857EXB3_9GAMM</name>
<gene>
    <name evidence="1" type="ORF">F0T03_05885</name>
</gene>
<dbReference type="KEGG" id="yca:F0T03_05885"/>
<sequence length="188" mass="20779">MSISSTDEYCVRALLWRKNMSVTRSPIPQLRGISRRRLLGYVGVGLVSSLMNPLSLDAFAASTQTSPQNLERFMLVSRALTGKRQLNAQVGQRIYQILLGKIGGFDQKLALLQPLPAGEPQQWSPLQQQIARQILQGWYVGVIGEGTDAVVISYENALMFDAVSDVLVIRSYCPNKPGYWAAKPDVAL</sequence>
<reference evidence="2" key="1">
    <citation type="submission" date="2019-09" db="EMBL/GenBank/DDBJ databases">
        <title>Yersinia canariae sp. nov., isolated from a human yersiniosis case.</title>
        <authorList>
            <person name="Nguyen S.V."/>
            <person name="Greig D."/>
            <person name="Hurley D."/>
            <person name="Cao Y."/>
            <person name="McCabe E."/>
            <person name="Mitchell M."/>
            <person name="Jenkins C."/>
            <person name="Fanning S."/>
        </authorList>
    </citation>
    <scope>NUCLEOTIDE SEQUENCE [LARGE SCALE GENOMIC DNA]</scope>
    <source>
        <strain evidence="2">NCTC 14382</strain>
    </source>
</reference>
<evidence type="ECO:0000313" key="1">
    <source>
        <dbReference type="EMBL" id="QHB31741.1"/>
    </source>
</evidence>
<keyword evidence="2" id="KW-1185">Reference proteome</keyword>
<proteinExistence type="predicted"/>
<evidence type="ECO:0000313" key="2">
    <source>
        <dbReference type="Proteomes" id="UP000464402"/>
    </source>
</evidence>
<protein>
    <submittedName>
        <fullName evidence="1">2-keto-D-gluconate dehydrogenase</fullName>
    </submittedName>
</protein>